<name>A0AAD7I685_9AGAR</name>
<accession>A0AAD7I685</accession>
<dbReference type="EMBL" id="JARKIB010000124">
    <property type="protein sequence ID" value="KAJ7735976.1"/>
    <property type="molecule type" value="Genomic_DNA"/>
</dbReference>
<sequence>MQFSLSFVACVLLSAVAALPQDTAVQPATPLKDTIYQPSTGSPLPLTSSPTETRIFWLGPTPPRWPSALSTASPRVGDRGVDSEEDSKTTRKPTSSPWTLNYYFFGALEFPLARGMGLPVPNSLAAPTVSYLSHASTVQERHGGVTGNIPASTSPLTGIEWRRVE</sequence>
<evidence type="ECO:0000256" key="2">
    <source>
        <dbReference type="SAM" id="SignalP"/>
    </source>
</evidence>
<comment type="caution">
    <text evidence="3">The sequence shown here is derived from an EMBL/GenBank/DDBJ whole genome shotgun (WGS) entry which is preliminary data.</text>
</comment>
<keyword evidence="4" id="KW-1185">Reference proteome</keyword>
<feature type="compositionally biased region" description="Basic and acidic residues" evidence="1">
    <location>
        <begin position="76"/>
        <end position="89"/>
    </location>
</feature>
<feature type="signal peptide" evidence="2">
    <location>
        <begin position="1"/>
        <end position="18"/>
    </location>
</feature>
<keyword evidence="2" id="KW-0732">Signal</keyword>
<feature type="region of interest" description="Disordered" evidence="1">
    <location>
        <begin position="62"/>
        <end position="94"/>
    </location>
</feature>
<dbReference type="AlphaFoldDB" id="A0AAD7I685"/>
<feature type="chain" id="PRO_5042140329" evidence="2">
    <location>
        <begin position="19"/>
        <end position="165"/>
    </location>
</feature>
<protein>
    <submittedName>
        <fullName evidence="3">Uncharacterized protein</fullName>
    </submittedName>
</protein>
<proteinExistence type="predicted"/>
<dbReference type="Proteomes" id="UP001215598">
    <property type="component" value="Unassembled WGS sequence"/>
</dbReference>
<gene>
    <name evidence="3" type="ORF">B0H16DRAFT_1466951</name>
</gene>
<evidence type="ECO:0000313" key="4">
    <source>
        <dbReference type="Proteomes" id="UP001215598"/>
    </source>
</evidence>
<evidence type="ECO:0000313" key="3">
    <source>
        <dbReference type="EMBL" id="KAJ7735976.1"/>
    </source>
</evidence>
<evidence type="ECO:0000256" key="1">
    <source>
        <dbReference type="SAM" id="MobiDB-lite"/>
    </source>
</evidence>
<reference evidence="3" key="1">
    <citation type="submission" date="2023-03" db="EMBL/GenBank/DDBJ databases">
        <title>Massive genome expansion in bonnet fungi (Mycena s.s.) driven by repeated elements and novel gene families across ecological guilds.</title>
        <authorList>
            <consortium name="Lawrence Berkeley National Laboratory"/>
            <person name="Harder C.B."/>
            <person name="Miyauchi S."/>
            <person name="Viragh M."/>
            <person name="Kuo A."/>
            <person name="Thoen E."/>
            <person name="Andreopoulos B."/>
            <person name="Lu D."/>
            <person name="Skrede I."/>
            <person name="Drula E."/>
            <person name="Henrissat B."/>
            <person name="Morin E."/>
            <person name="Kohler A."/>
            <person name="Barry K."/>
            <person name="LaButti K."/>
            <person name="Morin E."/>
            <person name="Salamov A."/>
            <person name="Lipzen A."/>
            <person name="Mereny Z."/>
            <person name="Hegedus B."/>
            <person name="Baldrian P."/>
            <person name="Stursova M."/>
            <person name="Weitz H."/>
            <person name="Taylor A."/>
            <person name="Grigoriev I.V."/>
            <person name="Nagy L.G."/>
            <person name="Martin F."/>
            <person name="Kauserud H."/>
        </authorList>
    </citation>
    <scope>NUCLEOTIDE SEQUENCE</scope>
    <source>
        <strain evidence="3">CBHHK182m</strain>
    </source>
</reference>
<organism evidence="3 4">
    <name type="scientific">Mycena metata</name>
    <dbReference type="NCBI Taxonomy" id="1033252"/>
    <lineage>
        <taxon>Eukaryota</taxon>
        <taxon>Fungi</taxon>
        <taxon>Dikarya</taxon>
        <taxon>Basidiomycota</taxon>
        <taxon>Agaricomycotina</taxon>
        <taxon>Agaricomycetes</taxon>
        <taxon>Agaricomycetidae</taxon>
        <taxon>Agaricales</taxon>
        <taxon>Marasmiineae</taxon>
        <taxon>Mycenaceae</taxon>
        <taxon>Mycena</taxon>
    </lineage>
</organism>